<dbReference type="Proteomes" id="UP000032303">
    <property type="component" value="Chromosome 1"/>
</dbReference>
<keyword evidence="2" id="KW-1185">Reference proteome</keyword>
<evidence type="ECO:0000313" key="1">
    <source>
        <dbReference type="EMBL" id="AJR06428.1"/>
    </source>
</evidence>
<dbReference type="KEGG" id="pgb:H744_1c1406"/>
<evidence type="ECO:0000313" key="2">
    <source>
        <dbReference type="Proteomes" id="UP000032303"/>
    </source>
</evidence>
<dbReference type="Pfam" id="PF20196">
    <property type="entry name" value="DUF6559"/>
    <property type="match status" value="1"/>
</dbReference>
<proteinExistence type="predicted"/>
<dbReference type="OrthoDB" id="5828995at2"/>
<dbReference type="AlphaFoldDB" id="A0A0C5WH24"/>
<dbReference type="PATRIC" id="fig|658445.3.peg.1522"/>
<dbReference type="InterPro" id="IPR046689">
    <property type="entry name" value="DUF6559"/>
</dbReference>
<dbReference type="STRING" id="658445.H744_1c1406"/>
<gene>
    <name evidence="1" type="ORF">H744_1c1406</name>
</gene>
<name>A0A0C5WH24_9GAMM</name>
<dbReference type="HOGENOM" id="CLU_166819_0_0_6"/>
<protein>
    <submittedName>
        <fullName evidence="1">Uncharacterized protein</fullName>
    </submittedName>
</protein>
<reference evidence="1 2" key="1">
    <citation type="submission" date="2013-05" db="EMBL/GenBank/DDBJ databases">
        <title>Complete genome sequence of the lipase-producing bacterium Photobacterium gaetbulicola Gung47.</title>
        <authorList>
            <person name="Kim Y.-O."/>
        </authorList>
    </citation>
    <scope>NUCLEOTIDE SEQUENCE [LARGE SCALE GENOMIC DNA]</scope>
    <source>
        <strain evidence="1 2">Gung47</strain>
    </source>
</reference>
<organism evidence="1 2">
    <name type="scientific">Photobacterium gaetbulicola Gung47</name>
    <dbReference type="NCBI Taxonomy" id="658445"/>
    <lineage>
        <taxon>Bacteria</taxon>
        <taxon>Pseudomonadati</taxon>
        <taxon>Pseudomonadota</taxon>
        <taxon>Gammaproteobacteria</taxon>
        <taxon>Vibrionales</taxon>
        <taxon>Vibrionaceae</taxon>
        <taxon>Photobacterium</taxon>
    </lineage>
</organism>
<sequence length="114" mass="13019">MFVFTQLFKRRTIRKYIKTLSPMLVTSYGPREAYTNGQIAAVLAQSGLSRRYEHYAYALFGDQYPDLHQELADGLFAGTAFNALQIIDMARPSLWKGGTNTDDFSNRHGQNSRY</sequence>
<accession>A0A0C5WH24</accession>
<dbReference type="EMBL" id="CP005973">
    <property type="protein sequence ID" value="AJR06428.1"/>
    <property type="molecule type" value="Genomic_DNA"/>
</dbReference>